<proteinExistence type="predicted"/>
<keyword evidence="1" id="KW-0808">Transferase</keyword>
<dbReference type="EMBL" id="BLKC01000226">
    <property type="protein sequence ID" value="GFF59640.1"/>
    <property type="molecule type" value="Genomic_DNA"/>
</dbReference>
<evidence type="ECO:0000313" key="2">
    <source>
        <dbReference type="Proteomes" id="UP000465221"/>
    </source>
</evidence>
<evidence type="ECO:0000313" key="1">
    <source>
        <dbReference type="EMBL" id="GFF59640.1"/>
    </source>
</evidence>
<dbReference type="AlphaFoldDB" id="A0A8H3XRS5"/>
<keyword evidence="1" id="KW-0489">Methyltransferase</keyword>
<dbReference type="Gene3D" id="3.40.50.150">
    <property type="entry name" value="Vaccinia Virus protein VP39"/>
    <property type="match status" value="1"/>
</dbReference>
<dbReference type="Proteomes" id="UP000465221">
    <property type="component" value="Unassembled WGS sequence"/>
</dbReference>
<dbReference type="GO" id="GO:0008168">
    <property type="term" value="F:methyltransferase activity"/>
    <property type="evidence" value="ECO:0007669"/>
    <property type="project" value="UniProtKB-KW"/>
</dbReference>
<accession>A0A8H3XRS5</accession>
<gene>
    <name evidence="1" type="ORF">IFM46972_11440</name>
</gene>
<sequence>MQDEKVGKGKVTFIQGDFFNDTWLKEIRFFCALNPELYPKWALQHTKLLAPLPTGNLIYLESPHHKDPLAPSPPFTSPSKAYMEHLSHPSEKISYNNKGLINADPF</sequence>
<dbReference type="SUPFAM" id="SSF53335">
    <property type="entry name" value="S-adenosyl-L-methionine-dependent methyltransferases"/>
    <property type="match status" value="1"/>
</dbReference>
<organism evidence="1 2">
    <name type="scientific">Aspergillus udagawae</name>
    <dbReference type="NCBI Taxonomy" id="91492"/>
    <lineage>
        <taxon>Eukaryota</taxon>
        <taxon>Fungi</taxon>
        <taxon>Dikarya</taxon>
        <taxon>Ascomycota</taxon>
        <taxon>Pezizomycotina</taxon>
        <taxon>Eurotiomycetes</taxon>
        <taxon>Eurotiomycetidae</taxon>
        <taxon>Eurotiales</taxon>
        <taxon>Aspergillaceae</taxon>
        <taxon>Aspergillus</taxon>
        <taxon>Aspergillus subgen. Fumigati</taxon>
    </lineage>
</organism>
<dbReference type="GO" id="GO:0032259">
    <property type="term" value="P:methylation"/>
    <property type="evidence" value="ECO:0007669"/>
    <property type="project" value="UniProtKB-KW"/>
</dbReference>
<reference evidence="1 2" key="1">
    <citation type="submission" date="2020-01" db="EMBL/GenBank/DDBJ databases">
        <title>Draft genome sequence of Aspergillus udagawae IFM 46972.</title>
        <authorList>
            <person name="Takahashi H."/>
            <person name="Yaguchi T."/>
        </authorList>
    </citation>
    <scope>NUCLEOTIDE SEQUENCE [LARGE SCALE GENOMIC DNA]</scope>
    <source>
        <strain evidence="1 2">IFM 46972</strain>
    </source>
</reference>
<protein>
    <submittedName>
        <fullName evidence="1">Thiol methyltransferase</fullName>
    </submittedName>
</protein>
<dbReference type="InterPro" id="IPR029063">
    <property type="entry name" value="SAM-dependent_MTases_sf"/>
</dbReference>
<name>A0A8H3XRS5_9EURO</name>
<comment type="caution">
    <text evidence="1">The sequence shown here is derived from an EMBL/GenBank/DDBJ whole genome shotgun (WGS) entry which is preliminary data.</text>
</comment>